<feature type="compositionally biased region" description="Low complexity" evidence="1">
    <location>
        <begin position="255"/>
        <end position="270"/>
    </location>
</feature>
<sequence length="808" mass="83908">MRFRRSVLGLVAAAGLAGLAGCASVPTPLCNQAAQLVDSGQLAQAAELYARAEQRQEGACSTDGLDEVGRRYGMAFQDAARGTNAEIAGQADSAKAAYESALRIDAGNQAAATGLVRLGLPPAERTAPLALPEVPSYPPPSPWDSWPLFLVAMLVTLLGLGALAWFVVRRTSGLEPAGVGSFRRTGRPSAAARVDPAPRRPRTDDGEAEAPAPAQARPPDRARSDLGPPVPDRAGPEPAGPEPAEPEPGRRSRRGLAAALGAGALGGLFARRARTAPGEHEDVEEPDSPMLPTEESVAEEERRRWGAPRRPRDRPATAAGPEAEADEPDPPTAGGVDPDPPTAGGLDTEPPAARRGDPDEPARPPTPRPAQDGPEERTLGPLHDSSARSEVAETGPGPRGSTGEHRSESIPDPDEPPTAGPGLPTEAPHTETAHAEAPSPATPHPDTPRSDTPPSDTPPSEPSHADARPAEPRADAGPSDARPAGAAEPDRPTTAAEPAPPPADHPAPQADQHETDPGAPCPNPAPPSDPTAAWPTAPLPAVPPAAPPAPPPVPSSSGLPGVARNPAPAGPAPSRAGAARGEEVVQLQRVLDRSLRGHTDGGPPRYFASTRRFDGPAVGVTVEIAAVTLADTPIVSRIILVRRTIAPESPAARWSPAEEPEEQVEAAAAARRYAIGRPSLDEHWATRPRTTDRALFAELDRMRPLWGDLLFSRAPGLDDSGEARLEEPGGDLRTRLSAALHPERPASPFPRPPLEPLAVVRAILVGAEDDERDLAHAQVAVAQTSALALAAAESAEFQLTHAMRGVGR</sequence>
<feature type="compositionally biased region" description="Basic and acidic residues" evidence="1">
    <location>
        <begin position="196"/>
        <end position="205"/>
    </location>
</feature>
<feature type="compositionally biased region" description="Low complexity" evidence="1">
    <location>
        <begin position="555"/>
        <end position="579"/>
    </location>
</feature>
<feature type="signal peptide" evidence="3">
    <location>
        <begin position="1"/>
        <end position="22"/>
    </location>
</feature>
<proteinExistence type="predicted"/>
<keyword evidence="2" id="KW-0472">Membrane</keyword>
<comment type="caution">
    <text evidence="4">The sequence shown here is derived from an EMBL/GenBank/DDBJ whole genome shotgun (WGS) entry which is preliminary data.</text>
</comment>
<keyword evidence="2" id="KW-0812">Transmembrane</keyword>
<keyword evidence="2" id="KW-1133">Transmembrane helix</keyword>
<evidence type="ECO:0000313" key="5">
    <source>
        <dbReference type="Proteomes" id="UP001500449"/>
    </source>
</evidence>
<evidence type="ECO:0000256" key="3">
    <source>
        <dbReference type="SAM" id="SignalP"/>
    </source>
</evidence>
<name>A0ABN2NEP1_9PSEU</name>
<feature type="compositionally biased region" description="Basic and acidic residues" evidence="1">
    <location>
        <begin position="352"/>
        <end position="362"/>
    </location>
</feature>
<dbReference type="Proteomes" id="UP001500449">
    <property type="component" value="Unassembled WGS sequence"/>
</dbReference>
<feature type="compositionally biased region" description="Pro residues" evidence="1">
    <location>
        <begin position="537"/>
        <end position="554"/>
    </location>
</feature>
<dbReference type="PROSITE" id="PS51318">
    <property type="entry name" value="TAT"/>
    <property type="match status" value="1"/>
</dbReference>
<feature type="transmembrane region" description="Helical" evidence="2">
    <location>
        <begin position="146"/>
        <end position="168"/>
    </location>
</feature>
<reference evidence="4 5" key="1">
    <citation type="journal article" date="2019" name="Int. J. Syst. Evol. Microbiol.">
        <title>The Global Catalogue of Microorganisms (GCM) 10K type strain sequencing project: providing services to taxonomists for standard genome sequencing and annotation.</title>
        <authorList>
            <consortium name="The Broad Institute Genomics Platform"/>
            <consortium name="The Broad Institute Genome Sequencing Center for Infectious Disease"/>
            <person name="Wu L."/>
            <person name="Ma J."/>
        </authorList>
    </citation>
    <scope>NUCLEOTIDE SEQUENCE [LARGE SCALE GENOMIC DNA]</scope>
    <source>
        <strain evidence="4 5">JCM 16009</strain>
    </source>
</reference>
<protein>
    <submittedName>
        <fullName evidence="4">Uncharacterized protein</fullName>
    </submittedName>
</protein>
<evidence type="ECO:0000256" key="2">
    <source>
        <dbReference type="SAM" id="Phobius"/>
    </source>
</evidence>
<dbReference type="PROSITE" id="PS51257">
    <property type="entry name" value="PROKAR_LIPOPROTEIN"/>
    <property type="match status" value="1"/>
</dbReference>
<feature type="compositionally biased region" description="Pro residues" evidence="1">
    <location>
        <begin position="519"/>
        <end position="529"/>
    </location>
</feature>
<gene>
    <name evidence="4" type="ORF">GCM10009836_46150</name>
</gene>
<feature type="compositionally biased region" description="Basic and acidic residues" evidence="1">
    <location>
        <begin position="463"/>
        <end position="474"/>
    </location>
</feature>
<dbReference type="EMBL" id="BAAAQK010000018">
    <property type="protein sequence ID" value="GAA1860769.1"/>
    <property type="molecule type" value="Genomic_DNA"/>
</dbReference>
<accession>A0ABN2NEP1</accession>
<feature type="chain" id="PRO_5046844591" evidence="3">
    <location>
        <begin position="23"/>
        <end position="808"/>
    </location>
</feature>
<keyword evidence="5" id="KW-1185">Reference proteome</keyword>
<keyword evidence="3" id="KW-0732">Signal</keyword>
<feature type="region of interest" description="Disordered" evidence="1">
    <location>
        <begin position="177"/>
        <end position="582"/>
    </location>
</feature>
<organism evidence="4 5">
    <name type="scientific">Pseudonocardia ailaonensis</name>
    <dbReference type="NCBI Taxonomy" id="367279"/>
    <lineage>
        <taxon>Bacteria</taxon>
        <taxon>Bacillati</taxon>
        <taxon>Actinomycetota</taxon>
        <taxon>Actinomycetes</taxon>
        <taxon>Pseudonocardiales</taxon>
        <taxon>Pseudonocardiaceae</taxon>
        <taxon>Pseudonocardia</taxon>
    </lineage>
</organism>
<evidence type="ECO:0000256" key="1">
    <source>
        <dbReference type="SAM" id="MobiDB-lite"/>
    </source>
</evidence>
<dbReference type="InterPro" id="IPR006311">
    <property type="entry name" value="TAT_signal"/>
</dbReference>
<dbReference type="RefSeq" id="WP_344420704.1">
    <property type="nucleotide sequence ID" value="NZ_BAAAQK010000018.1"/>
</dbReference>
<evidence type="ECO:0000313" key="4">
    <source>
        <dbReference type="EMBL" id="GAA1860769.1"/>
    </source>
</evidence>